<dbReference type="GO" id="GO:0004656">
    <property type="term" value="F:procollagen-proline 4-dioxygenase activity"/>
    <property type="evidence" value="ECO:0007669"/>
    <property type="project" value="TreeGrafter"/>
</dbReference>
<dbReference type="OrthoDB" id="69177at2759"/>
<keyword evidence="5" id="KW-0408">Iron</keyword>
<keyword evidence="4" id="KW-0560">Oxidoreductase</keyword>
<keyword evidence="3" id="KW-0223">Dioxygenase</keyword>
<evidence type="ECO:0000313" key="7">
    <source>
        <dbReference type="EMBL" id="KAF9063284.1"/>
    </source>
</evidence>
<dbReference type="Pfam" id="PF13640">
    <property type="entry name" value="2OG-FeII_Oxy_3"/>
    <property type="match status" value="1"/>
</dbReference>
<organism evidence="7 8">
    <name type="scientific">Rhodocollybia butyracea</name>
    <dbReference type="NCBI Taxonomy" id="206335"/>
    <lineage>
        <taxon>Eukaryota</taxon>
        <taxon>Fungi</taxon>
        <taxon>Dikarya</taxon>
        <taxon>Basidiomycota</taxon>
        <taxon>Agaricomycotina</taxon>
        <taxon>Agaricomycetes</taxon>
        <taxon>Agaricomycetidae</taxon>
        <taxon>Agaricales</taxon>
        <taxon>Marasmiineae</taxon>
        <taxon>Omphalotaceae</taxon>
        <taxon>Rhodocollybia</taxon>
    </lineage>
</organism>
<evidence type="ECO:0000256" key="2">
    <source>
        <dbReference type="ARBA" id="ARBA00022723"/>
    </source>
</evidence>
<dbReference type="InterPro" id="IPR006620">
    <property type="entry name" value="Pro_4_hyd_alph"/>
</dbReference>
<name>A0A9P5PCV9_9AGAR</name>
<dbReference type="PROSITE" id="PS51471">
    <property type="entry name" value="FE2OG_OXY"/>
    <property type="match status" value="1"/>
</dbReference>
<evidence type="ECO:0000313" key="8">
    <source>
        <dbReference type="Proteomes" id="UP000772434"/>
    </source>
</evidence>
<gene>
    <name evidence="7" type="ORF">BDP27DRAFT_1335258</name>
</gene>
<comment type="cofactor">
    <cofactor evidence="1">
        <name>L-ascorbate</name>
        <dbReference type="ChEBI" id="CHEBI:38290"/>
    </cofactor>
</comment>
<dbReference type="GO" id="GO:0005506">
    <property type="term" value="F:iron ion binding"/>
    <property type="evidence" value="ECO:0007669"/>
    <property type="project" value="InterPro"/>
</dbReference>
<keyword evidence="8" id="KW-1185">Reference proteome</keyword>
<dbReference type="PANTHER" id="PTHR10869:SF241">
    <property type="entry name" value="FE2OG DIOXYGENASE DOMAIN-CONTAINING PROTEIN"/>
    <property type="match status" value="1"/>
</dbReference>
<dbReference type="SMART" id="SM00702">
    <property type="entry name" value="P4Hc"/>
    <property type="match status" value="1"/>
</dbReference>
<dbReference type="AlphaFoldDB" id="A0A9P5PCV9"/>
<keyword evidence="2" id="KW-0479">Metal-binding</keyword>
<evidence type="ECO:0000256" key="3">
    <source>
        <dbReference type="ARBA" id="ARBA00022964"/>
    </source>
</evidence>
<dbReference type="InterPro" id="IPR045054">
    <property type="entry name" value="P4HA-like"/>
</dbReference>
<accession>A0A9P5PCV9</accession>
<dbReference type="GO" id="GO:0031418">
    <property type="term" value="F:L-ascorbic acid binding"/>
    <property type="evidence" value="ECO:0007669"/>
    <property type="project" value="InterPro"/>
</dbReference>
<comment type="caution">
    <text evidence="7">The sequence shown here is derived from an EMBL/GenBank/DDBJ whole genome shotgun (WGS) entry which is preliminary data.</text>
</comment>
<dbReference type="EMBL" id="JADNRY010000149">
    <property type="protein sequence ID" value="KAF9063284.1"/>
    <property type="molecule type" value="Genomic_DNA"/>
</dbReference>
<reference evidence="7" key="1">
    <citation type="submission" date="2020-11" db="EMBL/GenBank/DDBJ databases">
        <authorList>
            <consortium name="DOE Joint Genome Institute"/>
            <person name="Ahrendt S."/>
            <person name="Riley R."/>
            <person name="Andreopoulos W."/>
            <person name="Labutti K."/>
            <person name="Pangilinan J."/>
            <person name="Ruiz-Duenas F.J."/>
            <person name="Barrasa J.M."/>
            <person name="Sanchez-Garcia M."/>
            <person name="Camarero S."/>
            <person name="Miyauchi S."/>
            <person name="Serrano A."/>
            <person name="Linde D."/>
            <person name="Babiker R."/>
            <person name="Drula E."/>
            <person name="Ayuso-Fernandez I."/>
            <person name="Pacheco R."/>
            <person name="Padilla G."/>
            <person name="Ferreira P."/>
            <person name="Barriuso J."/>
            <person name="Kellner H."/>
            <person name="Castanera R."/>
            <person name="Alfaro M."/>
            <person name="Ramirez L."/>
            <person name="Pisabarro A.G."/>
            <person name="Kuo A."/>
            <person name="Tritt A."/>
            <person name="Lipzen A."/>
            <person name="He G."/>
            <person name="Yan M."/>
            <person name="Ng V."/>
            <person name="Cullen D."/>
            <person name="Martin F."/>
            <person name="Rosso M.-N."/>
            <person name="Henrissat B."/>
            <person name="Hibbett D."/>
            <person name="Martinez A.T."/>
            <person name="Grigoriev I.V."/>
        </authorList>
    </citation>
    <scope>NUCLEOTIDE SEQUENCE</scope>
    <source>
        <strain evidence="7">AH 40177</strain>
    </source>
</reference>
<dbReference type="InterPro" id="IPR005123">
    <property type="entry name" value="Oxoglu/Fe-dep_dioxygenase_dom"/>
</dbReference>
<evidence type="ECO:0000256" key="1">
    <source>
        <dbReference type="ARBA" id="ARBA00001961"/>
    </source>
</evidence>
<feature type="domain" description="Fe2OG dioxygenase" evidence="6">
    <location>
        <begin position="131"/>
        <end position="246"/>
    </location>
</feature>
<protein>
    <recommendedName>
        <fullName evidence="6">Fe2OG dioxygenase domain-containing protein</fullName>
    </recommendedName>
</protein>
<dbReference type="Proteomes" id="UP000772434">
    <property type="component" value="Unassembled WGS sequence"/>
</dbReference>
<sequence length="247" mass="27902">MSVLKIAVRNTAIKPLVSYIDFTSTPLAKSYSGAYALIIDNLFSPEECKDLITLAESTESDGGKGWQPALLRNGSFEIENQVLNTSYRHNDRILRVLPFVKNDIGVIEKGSKWHRIVGDGSQGQGTWNLVGLNERLSFLRYGPGHFFKQHLDGRLELPDGRKSRVTIQVYLNGSDTDVVEGGATRFRAPRNLIKKGDMDWKTKFLDIEPRVGRALIFQQRSLVHRGERVTSGLKYALRTDFMFEQSI</sequence>
<evidence type="ECO:0000256" key="4">
    <source>
        <dbReference type="ARBA" id="ARBA00023002"/>
    </source>
</evidence>
<dbReference type="InterPro" id="IPR044862">
    <property type="entry name" value="Pro_4_hyd_alph_FE2OG_OXY"/>
</dbReference>
<proteinExistence type="predicted"/>
<dbReference type="GO" id="GO:0005783">
    <property type="term" value="C:endoplasmic reticulum"/>
    <property type="evidence" value="ECO:0007669"/>
    <property type="project" value="TreeGrafter"/>
</dbReference>
<dbReference type="Gene3D" id="2.60.120.620">
    <property type="entry name" value="q2cbj1_9rhob like domain"/>
    <property type="match status" value="1"/>
</dbReference>
<evidence type="ECO:0000256" key="5">
    <source>
        <dbReference type="ARBA" id="ARBA00023004"/>
    </source>
</evidence>
<dbReference type="PANTHER" id="PTHR10869">
    <property type="entry name" value="PROLYL 4-HYDROXYLASE ALPHA SUBUNIT"/>
    <property type="match status" value="1"/>
</dbReference>
<evidence type="ECO:0000259" key="6">
    <source>
        <dbReference type="PROSITE" id="PS51471"/>
    </source>
</evidence>